<protein>
    <submittedName>
        <fullName evidence="1">Uncharacterized protein</fullName>
    </submittedName>
</protein>
<keyword evidence="2" id="KW-1185">Reference proteome</keyword>
<name>A0A9D4DNQ2_DREPO</name>
<dbReference type="Proteomes" id="UP000828390">
    <property type="component" value="Unassembled WGS sequence"/>
</dbReference>
<evidence type="ECO:0000313" key="2">
    <source>
        <dbReference type="Proteomes" id="UP000828390"/>
    </source>
</evidence>
<accession>A0A9D4DNQ2</accession>
<comment type="caution">
    <text evidence="1">The sequence shown here is derived from an EMBL/GenBank/DDBJ whole genome shotgun (WGS) entry which is preliminary data.</text>
</comment>
<dbReference type="AlphaFoldDB" id="A0A9D4DNQ2"/>
<dbReference type="EMBL" id="JAIWYP010000010">
    <property type="protein sequence ID" value="KAH3752071.1"/>
    <property type="molecule type" value="Genomic_DNA"/>
</dbReference>
<gene>
    <name evidence="1" type="ORF">DPMN_186681</name>
</gene>
<reference evidence="1" key="1">
    <citation type="journal article" date="2019" name="bioRxiv">
        <title>The Genome of the Zebra Mussel, Dreissena polymorpha: A Resource for Invasive Species Research.</title>
        <authorList>
            <person name="McCartney M.A."/>
            <person name="Auch B."/>
            <person name="Kono T."/>
            <person name="Mallez S."/>
            <person name="Zhang Y."/>
            <person name="Obille A."/>
            <person name="Becker A."/>
            <person name="Abrahante J.E."/>
            <person name="Garbe J."/>
            <person name="Badalamenti J.P."/>
            <person name="Herman A."/>
            <person name="Mangelson H."/>
            <person name="Liachko I."/>
            <person name="Sullivan S."/>
            <person name="Sone E.D."/>
            <person name="Koren S."/>
            <person name="Silverstein K.A.T."/>
            <person name="Beckman K.B."/>
            <person name="Gohl D.M."/>
        </authorList>
    </citation>
    <scope>NUCLEOTIDE SEQUENCE</scope>
    <source>
        <strain evidence="1">Duluth1</strain>
        <tissue evidence="1">Whole animal</tissue>
    </source>
</reference>
<organism evidence="1 2">
    <name type="scientific">Dreissena polymorpha</name>
    <name type="common">Zebra mussel</name>
    <name type="synonym">Mytilus polymorpha</name>
    <dbReference type="NCBI Taxonomy" id="45954"/>
    <lineage>
        <taxon>Eukaryota</taxon>
        <taxon>Metazoa</taxon>
        <taxon>Spiralia</taxon>
        <taxon>Lophotrochozoa</taxon>
        <taxon>Mollusca</taxon>
        <taxon>Bivalvia</taxon>
        <taxon>Autobranchia</taxon>
        <taxon>Heteroconchia</taxon>
        <taxon>Euheterodonta</taxon>
        <taxon>Imparidentia</taxon>
        <taxon>Neoheterodontei</taxon>
        <taxon>Myida</taxon>
        <taxon>Dreissenoidea</taxon>
        <taxon>Dreissenidae</taxon>
        <taxon>Dreissena</taxon>
    </lineage>
</organism>
<evidence type="ECO:0000313" key="1">
    <source>
        <dbReference type="EMBL" id="KAH3752071.1"/>
    </source>
</evidence>
<reference evidence="1" key="2">
    <citation type="submission" date="2020-11" db="EMBL/GenBank/DDBJ databases">
        <authorList>
            <person name="McCartney M.A."/>
            <person name="Auch B."/>
            <person name="Kono T."/>
            <person name="Mallez S."/>
            <person name="Becker A."/>
            <person name="Gohl D.M."/>
            <person name="Silverstein K.A.T."/>
            <person name="Koren S."/>
            <person name="Bechman K.B."/>
            <person name="Herman A."/>
            <person name="Abrahante J.E."/>
            <person name="Garbe J."/>
        </authorList>
    </citation>
    <scope>NUCLEOTIDE SEQUENCE</scope>
    <source>
        <strain evidence="1">Duluth1</strain>
        <tissue evidence="1">Whole animal</tissue>
    </source>
</reference>
<sequence length="125" mass="13971">MRYDAPVGNNGYISYLNKSKNDRYIVAGFTDSFDKNAKFMTFDMTLTSYNISEPVMLKLDANLESTAILPNDEAVTILHNGDLVIWGIRKVQTSQQLLGIGGAHAHTREVRCAFGRRPVPGNRFC</sequence>
<proteinExistence type="predicted"/>